<feature type="domain" description="Reverse transcriptase Ty1/copia-type" evidence="1">
    <location>
        <begin position="1"/>
        <end position="74"/>
    </location>
</feature>
<evidence type="ECO:0000259" key="1">
    <source>
        <dbReference type="Pfam" id="PF07727"/>
    </source>
</evidence>
<name>A0A6V7PGK1_ANACO</name>
<dbReference type="EMBL" id="LR862130">
    <property type="protein sequence ID" value="CAD1829884.1"/>
    <property type="molecule type" value="Genomic_DNA"/>
</dbReference>
<dbReference type="AlphaFoldDB" id="A0A6V7PGK1"/>
<protein>
    <recommendedName>
        <fullName evidence="1">Reverse transcriptase Ty1/copia-type domain-containing protein</fullName>
    </recommendedName>
</protein>
<sequence length="167" mass="19102">MLIAAKNMADVDDLKRQLKSEFDVKDLDATKKILSIEIQQNRKAKKLQLTQKGYIQRMLERFCIKDVKPVSTPLATHFKLSTDLALKTDDEEAYMERVTHLAFANCEVRVISCALSFSRFSGRSLTVFRPMARVPRSVSRELANPSLGFAFSQVLYRYKDGLVPVQR</sequence>
<dbReference type="Pfam" id="PF07727">
    <property type="entry name" value="RVT_2"/>
    <property type="match status" value="1"/>
</dbReference>
<reference evidence="2" key="1">
    <citation type="submission" date="2020-07" db="EMBL/GenBank/DDBJ databases">
        <authorList>
            <person name="Lin J."/>
        </authorList>
    </citation>
    <scope>NUCLEOTIDE SEQUENCE</scope>
</reference>
<accession>A0A6V7PGK1</accession>
<dbReference type="InterPro" id="IPR013103">
    <property type="entry name" value="RVT_2"/>
</dbReference>
<gene>
    <name evidence="2" type="ORF">CB5_LOCUS13095</name>
</gene>
<organism evidence="2">
    <name type="scientific">Ananas comosus var. bracteatus</name>
    <name type="common">red pineapple</name>
    <dbReference type="NCBI Taxonomy" id="296719"/>
    <lineage>
        <taxon>Eukaryota</taxon>
        <taxon>Viridiplantae</taxon>
        <taxon>Streptophyta</taxon>
        <taxon>Embryophyta</taxon>
        <taxon>Tracheophyta</taxon>
        <taxon>Spermatophyta</taxon>
        <taxon>Magnoliopsida</taxon>
        <taxon>Liliopsida</taxon>
        <taxon>Poales</taxon>
        <taxon>Bromeliaceae</taxon>
        <taxon>Bromelioideae</taxon>
        <taxon>Ananas</taxon>
    </lineage>
</organism>
<proteinExistence type="predicted"/>
<evidence type="ECO:0000313" key="2">
    <source>
        <dbReference type="EMBL" id="CAD1829884.1"/>
    </source>
</evidence>